<proteinExistence type="predicted"/>
<dbReference type="Proteomes" id="UP000317430">
    <property type="component" value="Unassembled WGS sequence"/>
</dbReference>
<protein>
    <submittedName>
        <fullName evidence="2">YfhO family protein</fullName>
    </submittedName>
</protein>
<accession>A0A5C5SD03</accession>
<feature type="transmembrane region" description="Helical" evidence="1">
    <location>
        <begin position="301"/>
        <end position="320"/>
    </location>
</feature>
<feature type="transmembrane region" description="Helical" evidence="1">
    <location>
        <begin position="177"/>
        <end position="207"/>
    </location>
</feature>
<evidence type="ECO:0000313" key="2">
    <source>
        <dbReference type="EMBL" id="TWS97679.1"/>
    </source>
</evidence>
<name>A0A5C5SD03_9STRE</name>
<gene>
    <name evidence="2" type="ORF">FRX57_05165</name>
</gene>
<feature type="transmembrane region" description="Helical" evidence="1">
    <location>
        <begin position="73"/>
        <end position="92"/>
    </location>
</feature>
<feature type="transmembrane region" description="Helical" evidence="1">
    <location>
        <begin position="277"/>
        <end position="294"/>
    </location>
</feature>
<evidence type="ECO:0000313" key="3">
    <source>
        <dbReference type="Proteomes" id="UP000317430"/>
    </source>
</evidence>
<feature type="transmembrane region" description="Helical" evidence="1">
    <location>
        <begin position="536"/>
        <end position="556"/>
    </location>
</feature>
<feature type="transmembrane region" description="Helical" evidence="1">
    <location>
        <begin position="340"/>
        <end position="357"/>
    </location>
</feature>
<reference evidence="2 3" key="1">
    <citation type="submission" date="2019-08" db="EMBL/GenBank/DDBJ databases">
        <authorList>
            <person name="Lei W."/>
        </authorList>
    </citation>
    <scope>NUCLEOTIDE SEQUENCE [LARGE SCALE GENOMIC DNA]</scope>
    <source>
        <strain evidence="2 3">CCUG 66496</strain>
    </source>
</reference>
<dbReference type="AlphaFoldDB" id="A0A5C5SD03"/>
<feature type="transmembrane region" description="Helical" evidence="1">
    <location>
        <begin position="219"/>
        <end position="244"/>
    </location>
</feature>
<feature type="transmembrane region" description="Helical" evidence="1">
    <location>
        <begin position="7"/>
        <end position="29"/>
    </location>
</feature>
<dbReference type="RefSeq" id="WP_146567369.1">
    <property type="nucleotide sequence ID" value="NZ_VOHL01000003.1"/>
</dbReference>
<feature type="transmembrane region" description="Helical" evidence="1">
    <location>
        <begin position="101"/>
        <end position="119"/>
    </location>
</feature>
<keyword evidence="1" id="KW-1133">Transmembrane helix</keyword>
<comment type="caution">
    <text evidence="2">The sequence shown here is derived from an EMBL/GenBank/DDBJ whole genome shotgun (WGS) entry which is preliminary data.</text>
</comment>
<evidence type="ECO:0000256" key="1">
    <source>
        <dbReference type="SAM" id="Phobius"/>
    </source>
</evidence>
<keyword evidence="3" id="KW-1185">Reference proteome</keyword>
<keyword evidence="1" id="KW-0472">Membrane</keyword>
<organism evidence="2 3">
    <name type="scientific">Streptococcus cuniculipharyngis</name>
    <dbReference type="NCBI Taxonomy" id="1562651"/>
    <lineage>
        <taxon>Bacteria</taxon>
        <taxon>Bacillati</taxon>
        <taxon>Bacillota</taxon>
        <taxon>Bacilli</taxon>
        <taxon>Lactobacillales</taxon>
        <taxon>Streptococcaceae</taxon>
        <taxon>Streptococcus</taxon>
    </lineage>
</organism>
<keyword evidence="1" id="KW-0812">Transmembrane</keyword>
<feature type="transmembrane region" description="Helical" evidence="1">
    <location>
        <begin position="125"/>
        <end position="147"/>
    </location>
</feature>
<feature type="transmembrane region" description="Helical" evidence="1">
    <location>
        <begin position="364"/>
        <end position="385"/>
    </location>
</feature>
<sequence length="567" mass="65292">MFNQKKIVGYFPFLLIALSSFVMILPQWLGRDVIFGSDSIFHYNRFYDAAMQIKSLNLNYFISIYGFQQSGRIVNALYGPFFAYFQGILVLLSKNWFGYQLLSRFVLGLFAGNSMYALLREVKVRGTIALALAIFYLTTFSIQYWSIRQGFSSWGAALMPYCLIPMIRLIFQDKIEVIRLAVSVALMLQVHVLSALFLVMMYVPFYLYGLMKSSAKLKILGQTTLSVVLAVLLTLNIWTALIFLRQDNLLLDPFVNPLMGKHTINQASSYWLTRPQFLFVLFIAQLGYFLFYWKKVAKWEWVLAITYFLFFFLSTSYFPWQDLVDRGVKFAELIQFPFRFFIPTTVLLIVLAGRALTSFQQRQWLLSFLLSLAVIGAMVETSQYATQQAEKAHRNEYVLKKSKHVYLFDDYQQTRASLFDVDKRKLLRVIQKATPDYVPVYGDLTGKNTYKLYAQQIIFPNSQFKKSVTNHQLSVEWTAQAGEKVSIPIFVYTGSQLTLNGVKLMSSDYQLSEIGVPLVTSQQGMNKLVLTYQAPLIFTVSLVMTSLAWLGIFLTSRLHFKKLTSKA</sequence>
<dbReference type="OrthoDB" id="2328595at2"/>
<dbReference type="EMBL" id="VOHL01000003">
    <property type="protein sequence ID" value="TWS97679.1"/>
    <property type="molecule type" value="Genomic_DNA"/>
</dbReference>